<dbReference type="AlphaFoldDB" id="A0A516R7D8"/>
<proteinExistence type="predicted"/>
<protein>
    <submittedName>
        <fullName evidence="1">Uncharacterized protein</fullName>
    </submittedName>
</protein>
<gene>
    <name evidence="1" type="ORF">FH965_14150</name>
</gene>
<sequence length="73" mass="8593">MSQPQPLSCWTCGTTEPHRPLSEAQKAWLRGAIGEDYVEHYWMCAKPSCRNVRTFMTERRFRQKPVRIPRGID</sequence>
<dbReference type="EMBL" id="CP040916">
    <property type="protein sequence ID" value="QDQ11573.1"/>
    <property type="molecule type" value="Genomic_DNA"/>
</dbReference>
<dbReference type="RefSeq" id="WP_144003464.1">
    <property type="nucleotide sequence ID" value="NZ_CP040916.1"/>
</dbReference>
<accession>A0A516R7D8</accession>
<organism evidence="1 2">
    <name type="scientific">Streptomyces spectabilis</name>
    <dbReference type="NCBI Taxonomy" id="68270"/>
    <lineage>
        <taxon>Bacteria</taxon>
        <taxon>Bacillati</taxon>
        <taxon>Actinomycetota</taxon>
        <taxon>Actinomycetes</taxon>
        <taxon>Kitasatosporales</taxon>
        <taxon>Streptomycetaceae</taxon>
        <taxon>Streptomyces</taxon>
    </lineage>
</organism>
<evidence type="ECO:0000313" key="2">
    <source>
        <dbReference type="Proteomes" id="UP000316806"/>
    </source>
</evidence>
<evidence type="ECO:0000313" key="1">
    <source>
        <dbReference type="EMBL" id="QDQ11573.1"/>
    </source>
</evidence>
<reference evidence="1 2" key="1">
    <citation type="journal article" date="2019" name="J. Ind. Microbiol. Biotechnol.">
        <title>The complete genomic sequence of Streptomyces spectabilis NRRL-2792 and identification of secondary metabolite biosynthetic gene clusters.</title>
        <authorList>
            <person name="Sinha A."/>
            <person name="Phillips-Salemka S."/>
            <person name="Niraula T.A."/>
            <person name="Short K.A."/>
            <person name="Niraula N.P."/>
        </authorList>
    </citation>
    <scope>NUCLEOTIDE SEQUENCE [LARGE SCALE GENOMIC DNA]</scope>
    <source>
        <strain evidence="1 2">NRRL 2792</strain>
    </source>
</reference>
<name>A0A516R7D8_STRST</name>
<dbReference type="Proteomes" id="UP000316806">
    <property type="component" value="Chromosome"/>
</dbReference>